<protein>
    <recommendedName>
        <fullName evidence="2">T6SS Phospholipase effector Tle1-like catalytic domain-containing protein</fullName>
    </recommendedName>
</protein>
<proteinExistence type="predicted"/>
<evidence type="ECO:0000256" key="1">
    <source>
        <dbReference type="SAM" id="MobiDB-lite"/>
    </source>
</evidence>
<feature type="region of interest" description="Disordered" evidence="1">
    <location>
        <begin position="344"/>
        <end position="363"/>
    </location>
</feature>
<dbReference type="AlphaFoldDB" id="A0A1X7BX28"/>
<keyword evidence="4" id="KW-1185">Reference proteome</keyword>
<evidence type="ECO:0000259" key="2">
    <source>
        <dbReference type="Pfam" id="PF09994"/>
    </source>
</evidence>
<feature type="compositionally biased region" description="Basic and acidic residues" evidence="1">
    <location>
        <begin position="381"/>
        <end position="397"/>
    </location>
</feature>
<organism evidence="3 4">
    <name type="scientific">Roseovarius aestuarii</name>
    <dbReference type="NCBI Taxonomy" id="475083"/>
    <lineage>
        <taxon>Bacteria</taxon>
        <taxon>Pseudomonadati</taxon>
        <taxon>Pseudomonadota</taxon>
        <taxon>Alphaproteobacteria</taxon>
        <taxon>Rhodobacterales</taxon>
        <taxon>Roseobacteraceae</taxon>
        <taxon>Roseovarius</taxon>
    </lineage>
</organism>
<name>A0A1X7BX28_9RHOB</name>
<dbReference type="Pfam" id="PF09994">
    <property type="entry name" value="T6SS_Tle1-like_cat"/>
    <property type="match status" value="1"/>
</dbReference>
<dbReference type="PANTHER" id="PTHR33840:SF1">
    <property type="entry name" value="TLE1 PHOSPHOLIPASE DOMAIN-CONTAINING PROTEIN"/>
    <property type="match status" value="1"/>
</dbReference>
<reference evidence="3 4" key="1">
    <citation type="submission" date="2017-03" db="EMBL/GenBank/DDBJ databases">
        <authorList>
            <person name="Afonso C.L."/>
            <person name="Miller P.J."/>
            <person name="Scott M.A."/>
            <person name="Spackman E."/>
            <person name="Goraichik I."/>
            <person name="Dimitrov K.M."/>
            <person name="Suarez D.L."/>
            <person name="Swayne D.E."/>
        </authorList>
    </citation>
    <scope>NUCLEOTIDE SEQUENCE [LARGE SCALE GENOMIC DNA]</scope>
    <source>
        <strain evidence="3 4">CECT 7745</strain>
    </source>
</reference>
<evidence type="ECO:0000313" key="3">
    <source>
        <dbReference type="EMBL" id="SMC14154.1"/>
    </source>
</evidence>
<dbReference type="Proteomes" id="UP000193224">
    <property type="component" value="Unassembled WGS sequence"/>
</dbReference>
<feature type="region of interest" description="Disordered" evidence="1">
    <location>
        <begin position="173"/>
        <end position="206"/>
    </location>
</feature>
<feature type="domain" description="T6SS Phospholipase effector Tle1-like catalytic" evidence="2">
    <location>
        <begin position="40"/>
        <end position="330"/>
    </location>
</feature>
<feature type="region of interest" description="Disordered" evidence="1">
    <location>
        <begin position="376"/>
        <end position="397"/>
    </location>
</feature>
<dbReference type="InterPro" id="IPR018712">
    <property type="entry name" value="Tle1-like_cat"/>
</dbReference>
<sequence length="419" mass="45804">MVRERAGSQGNLTLTQPLVVLNAWSTCVEITALSLGDLMKNILIFCDGTWNSASIELVTNVVKLRDAVVGTPGQAHLYIPGVGTGGRFATILGNVVNKVGGGAFGWGLNRNIKIAYSELAKSYNPGDKIMIFGFSRGAYTARSLAGMIRKCGLPPKDKVTRQVVNKAFRLYRRRGPDNAPDKPNIWRQRRELSPGYATSEKDRTDRNDGSHLLEIAYLGVWDTVGALGIPANLLGPLAKHINSRHQFHDTDLTSLVKSARHAVALDERRKFYVPALWDNLDTGTNGGLNKGATGPDRPFQQMWFIGDHGVLGGRSSARGLVSYGMSWIVEGARDAGMTLKSGAAIPDAPPNPTDSAPEMNNPKGFYKLSPNLLAWRNGPRRQSDRHPSVDQRLDADPLYRPRSMAALRPELWQGGTRIT</sequence>
<dbReference type="EMBL" id="FWXB01000021">
    <property type="protein sequence ID" value="SMC14154.1"/>
    <property type="molecule type" value="Genomic_DNA"/>
</dbReference>
<dbReference type="PANTHER" id="PTHR33840">
    <property type="match status" value="1"/>
</dbReference>
<evidence type="ECO:0000313" key="4">
    <source>
        <dbReference type="Proteomes" id="UP000193224"/>
    </source>
</evidence>
<gene>
    <name evidence="3" type="ORF">ROA7745_04019</name>
</gene>
<accession>A0A1X7BX28</accession>